<evidence type="ECO:0000313" key="1">
    <source>
        <dbReference type="EMBL" id="SCM51346.1"/>
    </source>
</evidence>
<proteinExistence type="predicted"/>
<dbReference type="AlphaFoldDB" id="A0A1C6YWX4"/>
<reference evidence="1 2" key="1">
    <citation type="submission" date="2016-09" db="EMBL/GenBank/DDBJ databases">
        <authorList>
            <person name="Capua I."/>
            <person name="De Benedictis P."/>
            <person name="Joannis T."/>
            <person name="Lombin L.H."/>
            <person name="Cattoli G."/>
        </authorList>
    </citation>
    <scope>NUCLEOTIDE SEQUENCE [LARGE SCALE GENOMIC DNA]</scope>
    <source>
        <strain evidence="1 2">GB001</strain>
    </source>
</reference>
<evidence type="ECO:0000313" key="2">
    <source>
        <dbReference type="Proteomes" id="UP000094844"/>
    </source>
</evidence>
<protein>
    <submittedName>
        <fullName evidence="1">Uncharacterized protein</fullName>
    </submittedName>
</protein>
<dbReference type="EMBL" id="FMIQ01000010">
    <property type="protein sequence ID" value="SCM51346.1"/>
    <property type="molecule type" value="Genomic_DNA"/>
</dbReference>
<name>A0A1C6YWX4_HAFAL</name>
<accession>A0A1C6YWX4</accession>
<dbReference type="Proteomes" id="UP000094844">
    <property type="component" value="Unassembled WGS sequence"/>
</dbReference>
<gene>
    <name evidence="1" type="ORF">BN1044_00808</name>
</gene>
<sequence>MFSDKTVKFLVDASVGVASAESLNMDSAQEPERTRST</sequence>
<organism evidence="1 2">
    <name type="scientific">Hafnia alvei</name>
    <dbReference type="NCBI Taxonomy" id="569"/>
    <lineage>
        <taxon>Bacteria</taxon>
        <taxon>Pseudomonadati</taxon>
        <taxon>Pseudomonadota</taxon>
        <taxon>Gammaproteobacteria</taxon>
        <taxon>Enterobacterales</taxon>
        <taxon>Hafniaceae</taxon>
        <taxon>Hafnia</taxon>
    </lineage>
</organism>